<dbReference type="Pfam" id="PF20926">
    <property type="entry name" value="Htt_N-HEAT_1"/>
    <property type="match status" value="1"/>
</dbReference>
<evidence type="ECO:0000313" key="5">
    <source>
        <dbReference type="EMBL" id="VDK71889.1"/>
    </source>
</evidence>
<dbReference type="OMA" id="VHWSHLL"/>
<evidence type="ECO:0000256" key="3">
    <source>
        <dbReference type="ARBA" id="ARBA00022490"/>
    </source>
</evidence>
<comment type="subcellular location">
    <subcellularLocation>
        <location evidence="2">Cytoplasm</location>
    </subcellularLocation>
    <subcellularLocation>
        <location evidence="1">Nucleus</location>
    </subcellularLocation>
</comment>
<dbReference type="OrthoDB" id="44867at2759"/>
<dbReference type="Proteomes" id="UP000277928">
    <property type="component" value="Unassembled WGS sequence"/>
</dbReference>
<proteinExistence type="predicted"/>
<gene>
    <name evidence="5" type="ORF">NLS_LOCUS1599</name>
</gene>
<protein>
    <submittedName>
        <fullName evidence="5">Uncharacterized protein</fullName>
    </submittedName>
</protein>
<reference evidence="5 6" key="1">
    <citation type="submission" date="2018-08" db="EMBL/GenBank/DDBJ databases">
        <authorList>
            <person name="Laetsch R D."/>
            <person name="Stevens L."/>
            <person name="Kumar S."/>
            <person name="Blaxter L. M."/>
        </authorList>
    </citation>
    <scope>NUCLEOTIDE SEQUENCE [LARGE SCALE GENOMIC DNA]</scope>
</reference>
<evidence type="ECO:0000313" key="6">
    <source>
        <dbReference type="Proteomes" id="UP000277928"/>
    </source>
</evidence>
<dbReference type="GO" id="GO:0005737">
    <property type="term" value="C:cytoplasm"/>
    <property type="evidence" value="ECO:0007669"/>
    <property type="project" value="UniProtKB-SubCell"/>
</dbReference>
<dbReference type="InterPro" id="IPR048413">
    <property type="entry name" value="Htt_C-HEAT_rpt"/>
</dbReference>
<dbReference type="InterPro" id="IPR028426">
    <property type="entry name" value="Huntingtin_fam"/>
</dbReference>
<keyword evidence="3" id="KW-0963">Cytoplasm</keyword>
<organism evidence="5 6">
    <name type="scientific">Litomosoides sigmodontis</name>
    <name type="common">Filarial nematode worm</name>
    <dbReference type="NCBI Taxonomy" id="42156"/>
    <lineage>
        <taxon>Eukaryota</taxon>
        <taxon>Metazoa</taxon>
        <taxon>Ecdysozoa</taxon>
        <taxon>Nematoda</taxon>
        <taxon>Chromadorea</taxon>
        <taxon>Rhabditida</taxon>
        <taxon>Spirurina</taxon>
        <taxon>Spiruromorpha</taxon>
        <taxon>Filarioidea</taxon>
        <taxon>Onchocercidae</taxon>
        <taxon>Litomosoides</taxon>
    </lineage>
</organism>
<name>A0A3P6SKB7_LITSI</name>
<keyword evidence="4" id="KW-0539">Nucleus</keyword>
<dbReference type="InterPro" id="IPR024613">
    <property type="entry name" value="Huntingtin_N_HEAT_rpt-2"/>
</dbReference>
<keyword evidence="6" id="KW-1185">Reference proteome</keyword>
<dbReference type="STRING" id="42156.A0A3P6SKB7"/>
<dbReference type="Pfam" id="PF12372">
    <property type="entry name" value="Htt_N-HEAT"/>
    <property type="match status" value="1"/>
</dbReference>
<evidence type="ECO:0000256" key="4">
    <source>
        <dbReference type="ARBA" id="ARBA00023242"/>
    </source>
</evidence>
<dbReference type="PANTHER" id="PTHR10170">
    <property type="entry name" value="HUNTINGTON DISEASE PROTEIN"/>
    <property type="match status" value="1"/>
</dbReference>
<sequence length="2620" mass="297032">MDRLSKALNVLQIAKKSDFIVTSSKRMEIYEKEHAAFLDIKDVLVRSEVWKDPKYNEEFNRSVKILFEYINHRNSDLRMLSEQTMDSVLRHLIIDMNTSRVIVVLISEIRRNGPSRSLVFALSRLVDALKYVKINRSRAIGVHLLYTLPKILIRPEEIVQSALEKCLPQIFIFVGLDFASQPNDNVLKLCEVALSNLELSGVANRTAAVLISHLATYIEVIRGKVRSYLLLFPEVLSKPSEQQNKNLIVGTLNSLRLLWPVYLLKKNEFDLESLRSIIRDSLRCLFSPHNEIVVASLEFLEKVVSSSLTALDVESFYPQQLCTFKSDTEEQDIAMPTSLPSSHATSCMSSLRASPVNFFFGDLPSKAVDLADSNVQPSFSLPLSADSSSSEMQNESCSEGGMDILDPLRRLEISSDLTKCSNSSEESLSEFTSRSCTPIYECLPADISFGPFLSYTAVLLAKRFLLSGQCFKLMTDSEVRVSHKILAMSCLANLALYLPKFADITLQPKGGLGVQTLKDLQLYLNHEDDQLKAATITVFINAEKCRFRTLGEQFHESRCSFTSFVHDAIRIRRAQCSRSLLISLKSAKKLVYQTGIVYDVAKFACENYRDNYFLLRIAVVEYLANIEWALANSSVTHLPDEIFDIYMHLLADDDQRVRSAAAKHLCLLTKNANYAPAPYNFSIEEPVDCICSDFPEIPLTIGMSPYYGFLHQPFNFITASNLSFVLRKMFDILTTSADEKQQAGIAAGLFQLSCCFKSRHYLQAWGLESNVDSSRIGLITALILKCNCCYTDVQTFMHFLNTATHMTAGLYTVDIIKAADKNNHIMPNFSEYSICEQLILLQLRVINLYYCLIIDHRQQTACSFLRHSPLSPVRKALPVSHNSVASWEQRIGAISSLTCAGIKMSRNTSFLQSPSLLHFANSLKGGYLNYMNTLAFDASERFTAMLISALNCLACTLEVMRLPQVTDILEEILLYCQTVIEVVPDESIRVATQLFKILFGSNVANLSLDALRSLKLNHISQSKDLFEVYMLRSANFFTEFVVNTSRADYGQTQLMRCAGWLLKDLMSKEGVPSSVEITSHVTMFEPYVSLTIRLYQSTNFVDVQCLVLELLCVLVRGGINYSMLDPETRLLNFVIEQVNEICTRNWPAAAAEKLLNSVFGYFLSLSHTENRGQMVMGLDKIRSFVELLIKACDTRPYLTPCALNCLQILLVDCVSTRLCFDATLVEVLQKTDQLATICPTRVLQLWTLTALGSHINGDAQSWTKASLSLFESLQQLHAENWDFTTAFNAIVLLQSCSAAITWPVDSFFKKMISILEDDLHCFSRLIILLPYLFTFLCVLKESSAFARIKQIYDRAAEKIGRLLMILLGQCLKALRQLSCLDNINEENNENLVIWYLLILSHGVRSGNMEAIASTFDAHFSMDFSDLQSLSVFYPRIYAQLFAFVDAAGFRVHKHLFYSSCSKQLGDLCMIMRCQAADPGEAGDIARLFEFCSPNILLTVVVRRWLVRHISDLDSEMQKTLVENVISLSRNCCSHAVDLDIIELIASINIPKISIAIDFLRNKIGESRVLDYLIAVLCDHQVTCSGVEETPSRPSHYRSKDIALKALLTLFMASEQFFVGLFKCLDETPKLDNKKYNLRIDDMSQFTAEVFADILLQIIDRKSLDFDIQAEFICMMLCNVEGRYAEMILRNAYERKRYDVLSSFIDTLDQFKIAKECSGELYDELSMSSLMKIDALSTLFVSLAFDPSLDSSLQLFVQSRIADKPESITYKKASDWVTEISLFDHWIRSYVDSLSIQSRSRMSEVACAVAFGVTRHSFRATIDQAQNSRKIVEQQLSLAVSVARLVERVFEQSTVLPHREPQKFGDPFRDMKIIDRTGKKDFDMDFFSDAIRIAFDVTQKIQKIFRKKTYKSCFYFQLEKLAKAVSRLPFLNDISCIPRSAILCGWKPEPEIHHASISIPTVNIHYLGNVDILQDFVWRILWAGWNRRSNFDNFSMSLFGVISSTPSGSELANANMNMTEQLMASTVAIEGLTNLLLETLLYPERGDPATGRFIVKPRDVPSDFLSSSYGQRLTMLQAKLLGAAAIDSIHKKNLEILNDGGKKYRPGQFSVLTSWNMAGILEQERNLCKDIMQISSQSKNRLPSSDSNYLLNSSHDTTYESCLRMLFDTYSHWFRAGIDAVPLPLLSATVKSMSLLSDLFTEMDQYRFVFVHMKTLFSIRSYLDNVDIGNIIYSLLKCMSILGIEDSFVPKVDAQKIVLTWVETGLTSEFTETRIRTLQGCLFLLQAIGFDELKTVFLFLESFLMNSLQTSGSGLYEYETTLWTARFFFFDNPSYCSDSSRTAFINMICEKFVAVATPGWLMNLISVGIEKLVISSRIYVLTFSRVAVQVLENYFYAPQKFLHALRIFITCLYRGLEEGAVEHLNTQPYDPRIHLMEQHGMIFKILAEGAEDDALQLMKVLPYLLIDSLNQSELINSILKELIHRYTDLPHPRSAAIFRIIHHWFIVLHSRETESAVLEWTLNGLDSFKYVADPALFRFYVSAFLCSSSPNPCIANLFYLVIGRTSSSGWADDFLFEFSVGSLLARMKKDARNELKVSMEKFVLNGKTCRDPRRIISFPQL</sequence>
<evidence type="ECO:0000256" key="2">
    <source>
        <dbReference type="ARBA" id="ARBA00004496"/>
    </source>
</evidence>
<accession>A0A3P6SKB7</accession>
<dbReference type="InterPro" id="IPR048411">
    <property type="entry name" value="Htt_N_HEAT_rpt-1"/>
</dbReference>
<dbReference type="InterPro" id="IPR016024">
    <property type="entry name" value="ARM-type_fold"/>
</dbReference>
<dbReference type="SUPFAM" id="SSF48371">
    <property type="entry name" value="ARM repeat"/>
    <property type="match status" value="1"/>
</dbReference>
<dbReference type="PANTHER" id="PTHR10170:SF10">
    <property type="entry name" value="HUNTINGTIN"/>
    <property type="match status" value="1"/>
</dbReference>
<dbReference type="EMBL" id="UYRX01000058">
    <property type="protein sequence ID" value="VDK71889.1"/>
    <property type="molecule type" value="Genomic_DNA"/>
</dbReference>
<dbReference type="Pfam" id="PF20927">
    <property type="entry name" value="Htt_C-HEAT"/>
    <property type="match status" value="2"/>
</dbReference>
<evidence type="ECO:0000256" key="1">
    <source>
        <dbReference type="ARBA" id="ARBA00004123"/>
    </source>
</evidence>
<dbReference type="GO" id="GO:0005634">
    <property type="term" value="C:nucleus"/>
    <property type="evidence" value="ECO:0007669"/>
    <property type="project" value="UniProtKB-SubCell"/>
</dbReference>